<feature type="repeat" description="PPR" evidence="2">
    <location>
        <begin position="145"/>
        <end position="179"/>
    </location>
</feature>
<dbReference type="Pfam" id="PF13041">
    <property type="entry name" value="PPR_2"/>
    <property type="match status" value="4"/>
</dbReference>
<dbReference type="FunFam" id="1.25.40.10:FF:000031">
    <property type="entry name" value="Pentatricopeptide repeat-containing protein mitochondrial"/>
    <property type="match status" value="2"/>
</dbReference>
<organism evidence="3 4">
    <name type="scientific">Ceratopteris richardii</name>
    <name type="common">Triangle waterfern</name>
    <dbReference type="NCBI Taxonomy" id="49495"/>
    <lineage>
        <taxon>Eukaryota</taxon>
        <taxon>Viridiplantae</taxon>
        <taxon>Streptophyta</taxon>
        <taxon>Embryophyta</taxon>
        <taxon>Tracheophyta</taxon>
        <taxon>Polypodiopsida</taxon>
        <taxon>Polypodiidae</taxon>
        <taxon>Polypodiales</taxon>
        <taxon>Pteridineae</taxon>
        <taxon>Pteridaceae</taxon>
        <taxon>Parkerioideae</taxon>
        <taxon>Ceratopteris</taxon>
    </lineage>
</organism>
<accession>A0A8T2TUY9</accession>
<dbReference type="InterPro" id="IPR046960">
    <property type="entry name" value="PPR_At4g14850-like_plant"/>
</dbReference>
<dbReference type="OrthoDB" id="185373at2759"/>
<dbReference type="Pfam" id="PF01535">
    <property type="entry name" value="PPR"/>
    <property type="match status" value="2"/>
</dbReference>
<dbReference type="PANTHER" id="PTHR24015">
    <property type="entry name" value="OS07G0578800 PROTEIN-RELATED"/>
    <property type="match status" value="1"/>
</dbReference>
<dbReference type="FunFam" id="1.25.40.10:FF:000158">
    <property type="entry name" value="pentatricopeptide repeat-containing protein At2g33680"/>
    <property type="match status" value="1"/>
</dbReference>
<dbReference type="InterPro" id="IPR002885">
    <property type="entry name" value="PPR_rpt"/>
</dbReference>
<dbReference type="Gene3D" id="1.25.40.10">
    <property type="entry name" value="Tetratricopeptide repeat domain"/>
    <property type="match status" value="4"/>
</dbReference>
<evidence type="ECO:0000313" key="4">
    <source>
        <dbReference type="Proteomes" id="UP000825935"/>
    </source>
</evidence>
<feature type="repeat" description="PPR" evidence="2">
    <location>
        <begin position="247"/>
        <end position="281"/>
    </location>
</feature>
<dbReference type="EMBL" id="CM035415">
    <property type="protein sequence ID" value="KAH7427481.1"/>
    <property type="molecule type" value="Genomic_DNA"/>
</dbReference>
<dbReference type="FunFam" id="1.25.40.10:FF:000361">
    <property type="entry name" value="Pentatricopeptide repeat-containing protein chloroplastic"/>
    <property type="match status" value="1"/>
</dbReference>
<gene>
    <name evidence="3" type="ORF">KP509_10G046000</name>
</gene>
<reference evidence="3" key="1">
    <citation type="submission" date="2021-08" db="EMBL/GenBank/DDBJ databases">
        <title>WGS assembly of Ceratopteris richardii.</title>
        <authorList>
            <person name="Marchant D.B."/>
            <person name="Chen G."/>
            <person name="Jenkins J."/>
            <person name="Shu S."/>
            <person name="Leebens-Mack J."/>
            <person name="Grimwood J."/>
            <person name="Schmutz J."/>
            <person name="Soltis P."/>
            <person name="Soltis D."/>
            <person name="Chen Z.-H."/>
        </authorList>
    </citation>
    <scope>NUCLEOTIDE SEQUENCE</scope>
    <source>
        <strain evidence="3">Whitten #5841</strain>
        <tissue evidence="3">Leaf</tissue>
    </source>
</reference>
<dbReference type="Proteomes" id="UP000825935">
    <property type="component" value="Chromosome 10"/>
</dbReference>
<protein>
    <recommendedName>
        <fullName evidence="5">Pentatricopeptide repeat-containing protein</fullName>
    </recommendedName>
</protein>
<dbReference type="OMA" id="ENSIVNX"/>
<dbReference type="GO" id="GO:0003723">
    <property type="term" value="F:RNA binding"/>
    <property type="evidence" value="ECO:0007669"/>
    <property type="project" value="InterPro"/>
</dbReference>
<dbReference type="PROSITE" id="PS51375">
    <property type="entry name" value="PPR"/>
    <property type="match status" value="4"/>
</dbReference>
<evidence type="ECO:0000256" key="2">
    <source>
        <dbReference type="PROSITE-ProRule" id="PRU00708"/>
    </source>
</evidence>
<feature type="repeat" description="PPR" evidence="2">
    <location>
        <begin position="349"/>
        <end position="383"/>
    </location>
</feature>
<keyword evidence="4" id="KW-1185">Reference proteome</keyword>
<dbReference type="AlphaFoldDB" id="A0A8T2TUY9"/>
<evidence type="ECO:0000313" key="3">
    <source>
        <dbReference type="EMBL" id="KAH7427481.1"/>
    </source>
</evidence>
<evidence type="ECO:0000256" key="1">
    <source>
        <dbReference type="ARBA" id="ARBA00022737"/>
    </source>
</evidence>
<keyword evidence="1" id="KW-0677">Repeat</keyword>
<evidence type="ECO:0008006" key="5">
    <source>
        <dbReference type="Google" id="ProtNLM"/>
    </source>
</evidence>
<dbReference type="NCBIfam" id="TIGR00756">
    <property type="entry name" value="PPR"/>
    <property type="match status" value="4"/>
</dbReference>
<proteinExistence type="predicted"/>
<dbReference type="GO" id="GO:0009451">
    <property type="term" value="P:RNA modification"/>
    <property type="evidence" value="ECO:0007669"/>
    <property type="project" value="InterPro"/>
</dbReference>
<feature type="repeat" description="PPR" evidence="2">
    <location>
        <begin position="451"/>
        <end position="485"/>
    </location>
</feature>
<dbReference type="InterPro" id="IPR011990">
    <property type="entry name" value="TPR-like_helical_dom_sf"/>
</dbReference>
<comment type="caution">
    <text evidence="3">The sequence shown here is derived from an EMBL/GenBank/DDBJ whole genome shotgun (WGS) entry which is preliminary data.</text>
</comment>
<sequence>MATKDLEFLWREYFRDSSQFWDNRSNKATPRSPDFRHKKTWRPLWLHSLRNPTWVIEEFHRRGLQLTNDEAACREFHDRTALLDLITVCGKRKDLFKGSLIHANILERGLLDGDITLGNALLSMYAKCGAYAKAKETFDELPQKDIVTWNALLSGYAQSGLAIEALELFERMHAEGVAPNGVTYLSALKACGKIGALQKGKEIHRRISGLNLLAKDVVVGNALLDMYLKCGAVNKAEELFAELPFKDVVTWNTLITGLAQHELCDEALICFERMLEEGLLPDSITFISVLKACSSLHDITKGESVHMRVHRYGVSEKEAKIGTALVDMYAKCGALVRAKDIFNQLFCRDVVTWNALISGYVQHGHANEALCCFEQMQNDGVSPSVVTFISVLNACAETGLIKRGEEIHREVENLGLLEENDALINALVDMYAKCGEIVKAQRVLDEHPACGVAAWTALIAGYAQIGNSKAAFDSFTKMIAAGIMPDAITFVTLLTACSHEGFLHEGQMYFYTMANVYKIQPIPGHFACMVDIFTRAGDFDKAASIIKTAPSLDRLLLWSALMGACREELDLERAKWTLKHVTKLYDDFEVGSAFLNKSYVFAGIQHEPNRLLALE</sequence>
<dbReference type="GO" id="GO:0048731">
    <property type="term" value="P:system development"/>
    <property type="evidence" value="ECO:0007669"/>
    <property type="project" value="UniProtKB-ARBA"/>
</dbReference>
<name>A0A8T2TUY9_CERRI</name>